<accession>A0A1T4T3J0</accession>
<evidence type="ECO:0000313" key="3">
    <source>
        <dbReference type="EMBL" id="SKA35013.1"/>
    </source>
</evidence>
<feature type="signal peptide" evidence="2">
    <location>
        <begin position="1"/>
        <end position="20"/>
    </location>
</feature>
<dbReference type="EMBL" id="FUWJ01000012">
    <property type="protein sequence ID" value="SKA35013.1"/>
    <property type="molecule type" value="Genomic_DNA"/>
</dbReference>
<sequence length="324" mass="33813">MNRRSFIGLLAVTPAIIARAADAQEPYPFKPIHIVVSVSAGGSIDTIARAYGEALSQQIGQPVVIENRPGANGNIAAASVAHAAPDGYTLLATGGSTLNLNPFLYRSLPFDPVKSFAPVALTARTNFILVVHPKLGVDTVESFIALAKSKPKTLNYGSAGNGSLIQIASELFNTTVGIETNHVPYKGLAPAVNDLLAGQIDYMFDSATTMSHIQAGRLKALAVIGPNRLPALPDVKTLAEHGILGVDVASGWHGLFAPAGTSPEVIDRLNALLQPILMSVSVRERVIALGAEPASSTPAELGKILAGDLVRLEPIVKRTGASLD</sequence>
<dbReference type="InterPro" id="IPR005064">
    <property type="entry name" value="BUG"/>
</dbReference>
<dbReference type="Gene3D" id="3.40.190.10">
    <property type="entry name" value="Periplasmic binding protein-like II"/>
    <property type="match status" value="1"/>
</dbReference>
<keyword evidence="4" id="KW-1185">Reference proteome</keyword>
<dbReference type="PANTHER" id="PTHR42928:SF5">
    <property type="entry name" value="BLR1237 PROTEIN"/>
    <property type="match status" value="1"/>
</dbReference>
<dbReference type="PIRSF" id="PIRSF017082">
    <property type="entry name" value="YflP"/>
    <property type="match status" value="1"/>
</dbReference>
<dbReference type="Pfam" id="PF03401">
    <property type="entry name" value="TctC"/>
    <property type="match status" value="1"/>
</dbReference>
<evidence type="ECO:0000256" key="1">
    <source>
        <dbReference type="ARBA" id="ARBA00006987"/>
    </source>
</evidence>
<evidence type="ECO:0000313" key="4">
    <source>
        <dbReference type="Proteomes" id="UP000190092"/>
    </source>
</evidence>
<evidence type="ECO:0000256" key="2">
    <source>
        <dbReference type="SAM" id="SignalP"/>
    </source>
</evidence>
<name>A0A1T4T3J0_9HYPH</name>
<dbReference type="Proteomes" id="UP000190092">
    <property type="component" value="Unassembled WGS sequence"/>
</dbReference>
<organism evidence="3 4">
    <name type="scientific">Enhydrobacter aerosaccus</name>
    <dbReference type="NCBI Taxonomy" id="225324"/>
    <lineage>
        <taxon>Bacteria</taxon>
        <taxon>Pseudomonadati</taxon>
        <taxon>Pseudomonadota</taxon>
        <taxon>Alphaproteobacteria</taxon>
        <taxon>Hyphomicrobiales</taxon>
        <taxon>Enhydrobacter</taxon>
    </lineage>
</organism>
<dbReference type="STRING" id="225324.SAMN02745126_05602"/>
<dbReference type="Gene3D" id="3.40.190.150">
    <property type="entry name" value="Bordetella uptake gene, domain 1"/>
    <property type="match status" value="1"/>
</dbReference>
<gene>
    <name evidence="3" type="ORF">SAMN02745126_05602</name>
</gene>
<dbReference type="OrthoDB" id="7374848at2"/>
<dbReference type="PANTHER" id="PTHR42928">
    <property type="entry name" value="TRICARBOXYLATE-BINDING PROTEIN"/>
    <property type="match status" value="1"/>
</dbReference>
<dbReference type="InterPro" id="IPR042100">
    <property type="entry name" value="Bug_dom1"/>
</dbReference>
<dbReference type="SUPFAM" id="SSF53850">
    <property type="entry name" value="Periplasmic binding protein-like II"/>
    <property type="match status" value="1"/>
</dbReference>
<comment type="similarity">
    <text evidence="1">Belongs to the UPF0065 (bug) family.</text>
</comment>
<feature type="chain" id="PRO_5010587532" evidence="2">
    <location>
        <begin position="21"/>
        <end position="324"/>
    </location>
</feature>
<proteinExistence type="inferred from homology"/>
<keyword evidence="2" id="KW-0732">Signal</keyword>
<reference evidence="4" key="1">
    <citation type="submission" date="2017-02" db="EMBL/GenBank/DDBJ databases">
        <authorList>
            <person name="Varghese N."/>
            <person name="Submissions S."/>
        </authorList>
    </citation>
    <scope>NUCLEOTIDE SEQUENCE [LARGE SCALE GENOMIC DNA]</scope>
    <source>
        <strain evidence="4">ATCC 27094</strain>
    </source>
</reference>
<dbReference type="CDD" id="cd13578">
    <property type="entry name" value="PBP2_Bug27"/>
    <property type="match status" value="1"/>
</dbReference>
<dbReference type="AlphaFoldDB" id="A0A1T4T3J0"/>
<protein>
    <submittedName>
        <fullName evidence="3">Tripartite-type tricarboxylate transporter, receptor component TctC</fullName>
    </submittedName>
</protein>
<keyword evidence="3" id="KW-0675">Receptor</keyword>
<dbReference type="RefSeq" id="WP_085937329.1">
    <property type="nucleotide sequence ID" value="NZ_FUWJ01000012.1"/>
</dbReference>